<evidence type="ECO:0000313" key="3">
    <source>
        <dbReference type="Proteomes" id="UP000596742"/>
    </source>
</evidence>
<protein>
    <submittedName>
        <fullName evidence="2">Uncharacterized protein</fullName>
    </submittedName>
</protein>
<reference evidence="2" key="1">
    <citation type="submission" date="2018-11" db="EMBL/GenBank/DDBJ databases">
        <authorList>
            <person name="Alioto T."/>
            <person name="Alioto T."/>
        </authorList>
    </citation>
    <scope>NUCLEOTIDE SEQUENCE</scope>
</reference>
<dbReference type="Proteomes" id="UP000596742">
    <property type="component" value="Unassembled WGS sequence"/>
</dbReference>
<organism evidence="2 3">
    <name type="scientific">Mytilus galloprovincialis</name>
    <name type="common">Mediterranean mussel</name>
    <dbReference type="NCBI Taxonomy" id="29158"/>
    <lineage>
        <taxon>Eukaryota</taxon>
        <taxon>Metazoa</taxon>
        <taxon>Spiralia</taxon>
        <taxon>Lophotrochozoa</taxon>
        <taxon>Mollusca</taxon>
        <taxon>Bivalvia</taxon>
        <taxon>Autobranchia</taxon>
        <taxon>Pteriomorphia</taxon>
        <taxon>Mytilida</taxon>
        <taxon>Mytiloidea</taxon>
        <taxon>Mytilidae</taxon>
        <taxon>Mytilinae</taxon>
        <taxon>Mytilus</taxon>
    </lineage>
</organism>
<evidence type="ECO:0000313" key="2">
    <source>
        <dbReference type="EMBL" id="VDI03271.1"/>
    </source>
</evidence>
<accession>A0A8B6CCU5</accession>
<evidence type="ECO:0000256" key="1">
    <source>
        <dbReference type="SAM" id="MobiDB-lite"/>
    </source>
</evidence>
<comment type="caution">
    <text evidence="2">The sequence shown here is derived from an EMBL/GenBank/DDBJ whole genome shotgun (WGS) entry which is preliminary data.</text>
</comment>
<dbReference type="EMBL" id="UYJE01001573">
    <property type="protein sequence ID" value="VDI03271.1"/>
    <property type="molecule type" value="Genomic_DNA"/>
</dbReference>
<name>A0A8B6CCU5_MYTGA</name>
<dbReference type="AlphaFoldDB" id="A0A8B6CCU5"/>
<feature type="region of interest" description="Disordered" evidence="1">
    <location>
        <begin position="108"/>
        <end position="141"/>
    </location>
</feature>
<proteinExistence type="predicted"/>
<gene>
    <name evidence="2" type="ORF">MGAL_10B015315</name>
</gene>
<keyword evidence="3" id="KW-1185">Reference proteome</keyword>
<feature type="compositionally biased region" description="Basic and acidic residues" evidence="1">
    <location>
        <begin position="127"/>
        <end position="141"/>
    </location>
</feature>
<sequence>MGDALTNQDRKMHETAFRVFRVFAGRWDGLLRPGSRSNQPCKSAALCVCYIGVSWQPWCTDCLSHSRITEHYRPEDNGLCLVHLFAWDRQFLGVELVVEVLPAAVKQAAAEGSPKKEEPVDAPSQKEAVDGSKTADGRIAR</sequence>